<proteinExistence type="predicted"/>
<organism evidence="1 2">
    <name type="scientific">Porphyromonas endodontalis (strain ATCC 35406 / DSM 24491 / JCM 8526 / CCUG 16442 / BCRC 14492 / NCTC 13058 / HG 370)</name>
    <name type="common">Bacteroides endodontalis</name>
    <dbReference type="NCBI Taxonomy" id="553175"/>
    <lineage>
        <taxon>Bacteria</taxon>
        <taxon>Pseudomonadati</taxon>
        <taxon>Bacteroidota</taxon>
        <taxon>Bacteroidia</taxon>
        <taxon>Bacteroidales</taxon>
        <taxon>Porphyromonadaceae</taxon>
        <taxon>Porphyromonas</taxon>
    </lineage>
</organism>
<dbReference type="STRING" id="553175.POREN0001_0088"/>
<sequence length="51" mass="5936">MYPKVEFFLLTSKKKQKDADGQVKYGLLYNRFRVFATVEEVGNFVEGEEDA</sequence>
<comment type="caution">
    <text evidence="1">The sequence shown here is derived from an EMBL/GenBank/DDBJ whole genome shotgun (WGS) entry which is preliminary data.</text>
</comment>
<protein>
    <submittedName>
        <fullName evidence="1">Uncharacterized protein</fullName>
    </submittedName>
</protein>
<reference evidence="1 2" key="1">
    <citation type="submission" date="2009-04" db="EMBL/GenBank/DDBJ databases">
        <authorList>
            <person name="Sebastian Y."/>
            <person name="Madupu R."/>
            <person name="Durkin A.S."/>
            <person name="Torralba M."/>
            <person name="Methe B."/>
            <person name="Sutton G.G."/>
            <person name="Strausberg R.L."/>
            <person name="Nelson K.E."/>
        </authorList>
    </citation>
    <scope>NUCLEOTIDE SEQUENCE [LARGE SCALE GENOMIC DNA]</scope>
    <source>
        <strain evidence="2">ATCC 35406 / BCRC 14492 / JCM 8526 / NCTC 13058 / HG 370</strain>
    </source>
</reference>
<dbReference type="EMBL" id="ACNN01000032">
    <property type="protein sequence ID" value="EEN82129.1"/>
    <property type="molecule type" value="Genomic_DNA"/>
</dbReference>
<gene>
    <name evidence="1" type="ORF">POREN0001_0088</name>
</gene>
<dbReference type="AlphaFoldDB" id="C3JCE3"/>
<keyword evidence="2" id="KW-1185">Reference proteome</keyword>
<evidence type="ECO:0000313" key="2">
    <source>
        <dbReference type="Proteomes" id="UP000004295"/>
    </source>
</evidence>
<accession>C3JCE3</accession>
<dbReference type="Proteomes" id="UP000004295">
    <property type="component" value="Unassembled WGS sequence"/>
</dbReference>
<evidence type="ECO:0000313" key="1">
    <source>
        <dbReference type="EMBL" id="EEN82129.1"/>
    </source>
</evidence>
<name>C3JCE3_POREA</name>